<dbReference type="RefSeq" id="WP_145750711.1">
    <property type="nucleotide sequence ID" value="NZ_VITN01000008.1"/>
</dbReference>
<accession>A0A560FBQ1</accession>
<reference evidence="3 4" key="1">
    <citation type="submission" date="2019-06" db="EMBL/GenBank/DDBJ databases">
        <title>Genomic Encyclopedia of Type Strains, Phase IV (KMG-V): Genome sequencing to study the core and pangenomes of soil and plant-associated prokaryotes.</title>
        <authorList>
            <person name="Whitman W."/>
        </authorList>
    </citation>
    <scope>NUCLEOTIDE SEQUENCE [LARGE SCALE GENOMIC DNA]</scope>
    <source>
        <strain evidence="3 4">BR 11880</strain>
    </source>
</reference>
<dbReference type="Pfam" id="PF01075">
    <property type="entry name" value="Glyco_transf_9"/>
    <property type="match status" value="1"/>
</dbReference>
<dbReference type="GO" id="GO:0008713">
    <property type="term" value="F:ADP-heptose-lipopolysaccharide heptosyltransferase activity"/>
    <property type="evidence" value="ECO:0007669"/>
    <property type="project" value="TreeGrafter"/>
</dbReference>
<dbReference type="Proteomes" id="UP000319859">
    <property type="component" value="Unassembled WGS sequence"/>
</dbReference>
<evidence type="ECO:0000313" key="4">
    <source>
        <dbReference type="Proteomes" id="UP000319859"/>
    </source>
</evidence>
<dbReference type="InterPro" id="IPR002201">
    <property type="entry name" value="Glyco_trans_9"/>
</dbReference>
<dbReference type="AlphaFoldDB" id="A0A560FBQ1"/>
<dbReference type="GO" id="GO:0009244">
    <property type="term" value="P:lipopolysaccharide core region biosynthetic process"/>
    <property type="evidence" value="ECO:0007669"/>
    <property type="project" value="TreeGrafter"/>
</dbReference>
<protein>
    <submittedName>
        <fullName evidence="3">ADP-heptose:LPS heptosyltransferase</fullName>
    </submittedName>
</protein>
<evidence type="ECO:0000313" key="3">
    <source>
        <dbReference type="EMBL" id="TWB19046.1"/>
    </source>
</evidence>
<comment type="caution">
    <text evidence="3">The sequence shown here is derived from an EMBL/GenBank/DDBJ whole genome shotgun (WGS) entry which is preliminary data.</text>
</comment>
<dbReference type="SUPFAM" id="SSF53756">
    <property type="entry name" value="UDP-Glycosyltransferase/glycogen phosphorylase"/>
    <property type="match status" value="1"/>
</dbReference>
<dbReference type="GO" id="GO:0005829">
    <property type="term" value="C:cytosol"/>
    <property type="evidence" value="ECO:0007669"/>
    <property type="project" value="TreeGrafter"/>
</dbReference>
<dbReference type="PANTHER" id="PTHR30160">
    <property type="entry name" value="TETRAACYLDISACCHARIDE 4'-KINASE-RELATED"/>
    <property type="match status" value="1"/>
</dbReference>
<dbReference type="InterPro" id="IPR051199">
    <property type="entry name" value="LPS_LOS_Heptosyltrfase"/>
</dbReference>
<dbReference type="OrthoDB" id="9797795at2"/>
<sequence length="324" mass="34192">MRVLFITSTRLGDAVLTTGLLGHLVDQMPDARFTIACGPIAAPLFRAMPRLDEIIAMPKRRLAGHWLDLWRQVAGRRWDLVVDLRDSAVSRLILARRRATFRGGDDRQPKVVSLGLVLGLDPPPNPRLFLNDAIRDEARVLLGPDTGAPILALGPAANWTGKEWPADRFAALALRMLAGPLAAGPCPARVMVLAAEAERSRCAPVLDALGVALGVGRVIDLVGRTDPLLAGACLERARLFVGNDSGLMHVAAAAGTPTLGLFGPTPSHLYAPWGSRARAVVAPPAAPGASPEARMAALSLGQVADAAVELLAQVTGHPHAYPVT</sequence>
<organism evidence="3 4">
    <name type="scientific">Nitrospirillum amazonense</name>
    <dbReference type="NCBI Taxonomy" id="28077"/>
    <lineage>
        <taxon>Bacteria</taxon>
        <taxon>Pseudomonadati</taxon>
        <taxon>Pseudomonadota</taxon>
        <taxon>Alphaproteobacteria</taxon>
        <taxon>Rhodospirillales</taxon>
        <taxon>Azospirillaceae</taxon>
        <taxon>Nitrospirillum</taxon>
    </lineage>
</organism>
<name>A0A560FBQ1_9PROT</name>
<gene>
    <name evidence="3" type="ORF">FBZ89_108103</name>
</gene>
<keyword evidence="1" id="KW-0328">Glycosyltransferase</keyword>
<evidence type="ECO:0000256" key="2">
    <source>
        <dbReference type="ARBA" id="ARBA00022679"/>
    </source>
</evidence>
<evidence type="ECO:0000256" key="1">
    <source>
        <dbReference type="ARBA" id="ARBA00022676"/>
    </source>
</evidence>
<dbReference type="CDD" id="cd03789">
    <property type="entry name" value="GT9_LPS_heptosyltransferase"/>
    <property type="match status" value="1"/>
</dbReference>
<keyword evidence="2 3" id="KW-0808">Transferase</keyword>
<proteinExistence type="predicted"/>
<dbReference type="Gene3D" id="3.40.50.2000">
    <property type="entry name" value="Glycogen Phosphorylase B"/>
    <property type="match status" value="2"/>
</dbReference>
<dbReference type="EMBL" id="VITN01000008">
    <property type="protein sequence ID" value="TWB19046.1"/>
    <property type="molecule type" value="Genomic_DNA"/>
</dbReference>